<dbReference type="InterPro" id="IPR032861">
    <property type="entry name" value="TAXi_N"/>
</dbReference>
<evidence type="ECO:0000256" key="6">
    <source>
        <dbReference type="PIRSR" id="PIRSR601461-1"/>
    </source>
</evidence>
<dbReference type="SUPFAM" id="SSF50630">
    <property type="entry name" value="Acid proteases"/>
    <property type="match status" value="1"/>
</dbReference>
<feature type="domain" description="Peptidase A1" evidence="7">
    <location>
        <begin position="74"/>
        <end position="432"/>
    </location>
</feature>
<keyword evidence="5" id="KW-0325">Glycoprotein</keyword>
<keyword evidence="9" id="KW-1185">Reference proteome</keyword>
<dbReference type="InterPro" id="IPR032799">
    <property type="entry name" value="TAXi_C"/>
</dbReference>
<evidence type="ECO:0000256" key="2">
    <source>
        <dbReference type="ARBA" id="ARBA00022670"/>
    </source>
</evidence>
<comment type="similarity">
    <text evidence="1">Belongs to the peptidase A1 family.</text>
</comment>
<dbReference type="EMBL" id="CAUOFW020007502">
    <property type="protein sequence ID" value="CAK9179449.1"/>
    <property type="molecule type" value="Genomic_DNA"/>
</dbReference>
<dbReference type="InterPro" id="IPR001969">
    <property type="entry name" value="Aspartic_peptidase_AS"/>
</dbReference>
<dbReference type="FunFam" id="2.40.70.10:FF:000073">
    <property type="entry name" value="Aspartic proteinase PCS1"/>
    <property type="match status" value="1"/>
</dbReference>
<dbReference type="FunFam" id="2.40.70.10:FF:000046">
    <property type="entry name" value="Aspartic proteinase PCS1"/>
    <property type="match status" value="1"/>
</dbReference>
<evidence type="ECO:0000313" key="9">
    <source>
        <dbReference type="Proteomes" id="UP001642360"/>
    </source>
</evidence>
<keyword evidence="3" id="KW-0064">Aspartyl protease</keyword>
<comment type="caution">
    <text evidence="8">The sequence shown here is derived from an EMBL/GenBank/DDBJ whole genome shotgun (WGS) entry which is preliminary data.</text>
</comment>
<accession>A0ABC8UCE6</accession>
<dbReference type="InterPro" id="IPR033121">
    <property type="entry name" value="PEPTIDASE_A1"/>
</dbReference>
<dbReference type="Pfam" id="PF14541">
    <property type="entry name" value="TAXi_C"/>
    <property type="match status" value="1"/>
</dbReference>
<gene>
    <name evidence="8" type="ORF">ILEXP_LOCUS49385</name>
</gene>
<dbReference type="PROSITE" id="PS51767">
    <property type="entry name" value="PEPTIDASE_A1"/>
    <property type="match status" value="1"/>
</dbReference>
<dbReference type="PROSITE" id="PS00141">
    <property type="entry name" value="ASP_PROTEASE"/>
    <property type="match status" value="1"/>
</dbReference>
<dbReference type="InterPro" id="IPR034161">
    <property type="entry name" value="Pepsin-like_plant"/>
</dbReference>
<dbReference type="PANTHER" id="PTHR47965:SF77">
    <property type="entry name" value="ASPARTIC PROTEINASE PCS1"/>
    <property type="match status" value="1"/>
</dbReference>
<proteinExistence type="inferred from homology"/>
<evidence type="ECO:0000256" key="4">
    <source>
        <dbReference type="ARBA" id="ARBA00022801"/>
    </source>
</evidence>
<dbReference type="InterPro" id="IPR001461">
    <property type="entry name" value="Aspartic_peptidase_A1"/>
</dbReference>
<organism evidence="8 9">
    <name type="scientific">Ilex paraguariensis</name>
    <name type="common">yerba mate</name>
    <dbReference type="NCBI Taxonomy" id="185542"/>
    <lineage>
        <taxon>Eukaryota</taxon>
        <taxon>Viridiplantae</taxon>
        <taxon>Streptophyta</taxon>
        <taxon>Embryophyta</taxon>
        <taxon>Tracheophyta</taxon>
        <taxon>Spermatophyta</taxon>
        <taxon>Magnoliopsida</taxon>
        <taxon>eudicotyledons</taxon>
        <taxon>Gunneridae</taxon>
        <taxon>Pentapetalae</taxon>
        <taxon>asterids</taxon>
        <taxon>campanulids</taxon>
        <taxon>Aquifoliales</taxon>
        <taxon>Aquifoliaceae</taxon>
        <taxon>Ilex</taxon>
    </lineage>
</organism>
<dbReference type="PANTHER" id="PTHR47965">
    <property type="entry name" value="ASPARTYL PROTEASE-RELATED"/>
    <property type="match status" value="1"/>
</dbReference>
<evidence type="ECO:0000256" key="3">
    <source>
        <dbReference type="ARBA" id="ARBA00022750"/>
    </source>
</evidence>
<dbReference type="AlphaFoldDB" id="A0ABC8UCE6"/>
<protein>
    <recommendedName>
        <fullName evidence="7">Peptidase A1 domain-containing protein</fullName>
    </recommendedName>
</protein>
<evidence type="ECO:0000256" key="1">
    <source>
        <dbReference type="ARBA" id="ARBA00007447"/>
    </source>
</evidence>
<dbReference type="InterPro" id="IPR021109">
    <property type="entry name" value="Peptidase_aspartic_dom_sf"/>
</dbReference>
<name>A0ABC8UCE6_9AQUA</name>
<evidence type="ECO:0000259" key="7">
    <source>
        <dbReference type="PROSITE" id="PS51767"/>
    </source>
</evidence>
<keyword evidence="2" id="KW-0645">Protease</keyword>
<feature type="active site" evidence="6">
    <location>
        <position position="301"/>
    </location>
</feature>
<sequence length="447" mass="49293">MKVHCLLNPLSLLYFNTLFLIMQTQLFFCSTTPMLTTKRSATTNLVLPLKTQEIPSGSFSTHPNKLPFHHNVTLTVSLSVGTPPQNVTMVIDTGSELSWLHCNTTRLTPPTFDPTRSSYYSPINCSSPTCTTRTRDFSIPASCDSNNLCHVVLSYADASSSEGNLASDTFNIGGSEIPGTIFGCMDSGFSSNLEEDSKTTGLMGMNRGSLSFVSQMNFSKFSYCISSLDFSGVLLLGDSNFTWLMPLNYTPLIQISTPLPYFDRVAYTVQLEGIKVSDKLLPVPKSIFEPDHTGAGQTMVDSGTQFTFLLGPAYTALRNEFLSQTIGVLRVLDDPNFVFQGAMDLCYRVALNQTSLASLPPVNLVFRGAEMTVSGDRLLYRVAGEIRGNDSVYCFTFGNSDLLGIEAYVIGHHHQQNVWMEYDLEKSRIGLAQIRCDLAAQRFGLYH</sequence>
<dbReference type="GO" id="GO:0004190">
    <property type="term" value="F:aspartic-type endopeptidase activity"/>
    <property type="evidence" value="ECO:0007669"/>
    <property type="project" value="UniProtKB-KW"/>
</dbReference>
<feature type="active site" evidence="6">
    <location>
        <position position="92"/>
    </location>
</feature>
<evidence type="ECO:0000313" key="8">
    <source>
        <dbReference type="EMBL" id="CAK9179449.1"/>
    </source>
</evidence>
<evidence type="ECO:0000256" key="5">
    <source>
        <dbReference type="ARBA" id="ARBA00023180"/>
    </source>
</evidence>
<dbReference type="Pfam" id="PF14543">
    <property type="entry name" value="TAXi_N"/>
    <property type="match status" value="1"/>
</dbReference>
<keyword evidence="4" id="KW-0378">Hydrolase</keyword>
<dbReference type="Proteomes" id="UP001642360">
    <property type="component" value="Unassembled WGS sequence"/>
</dbReference>
<reference evidence="8 9" key="1">
    <citation type="submission" date="2024-02" db="EMBL/GenBank/DDBJ databases">
        <authorList>
            <person name="Vignale AGUSTIN F."/>
            <person name="Sosa J E."/>
            <person name="Modenutti C."/>
        </authorList>
    </citation>
    <scope>NUCLEOTIDE SEQUENCE [LARGE SCALE GENOMIC DNA]</scope>
</reference>
<dbReference type="Gene3D" id="2.40.70.10">
    <property type="entry name" value="Acid Proteases"/>
    <property type="match status" value="2"/>
</dbReference>
<dbReference type="CDD" id="cd05476">
    <property type="entry name" value="pepsin_A_like_plant"/>
    <property type="match status" value="1"/>
</dbReference>
<dbReference type="GO" id="GO:0006508">
    <property type="term" value="P:proteolysis"/>
    <property type="evidence" value="ECO:0007669"/>
    <property type="project" value="UniProtKB-KW"/>
</dbReference>